<dbReference type="EMBL" id="JAGGNH010000005">
    <property type="protein sequence ID" value="KAJ0972769.1"/>
    <property type="molecule type" value="Genomic_DNA"/>
</dbReference>
<reference evidence="3" key="2">
    <citation type="journal article" date="2022" name="Hortic Res">
        <title>The genome of Dioscorea zingiberensis sheds light on the biosynthesis, origin and evolution of the medicinally important diosgenin saponins.</title>
        <authorList>
            <person name="Li Y."/>
            <person name="Tan C."/>
            <person name="Li Z."/>
            <person name="Guo J."/>
            <person name="Li S."/>
            <person name="Chen X."/>
            <person name="Wang C."/>
            <person name="Dai X."/>
            <person name="Yang H."/>
            <person name="Song W."/>
            <person name="Hou L."/>
            <person name="Xu J."/>
            <person name="Tong Z."/>
            <person name="Xu A."/>
            <person name="Yuan X."/>
            <person name="Wang W."/>
            <person name="Yang Q."/>
            <person name="Chen L."/>
            <person name="Sun Z."/>
            <person name="Wang K."/>
            <person name="Pan B."/>
            <person name="Chen J."/>
            <person name="Bao Y."/>
            <person name="Liu F."/>
            <person name="Qi X."/>
            <person name="Gang D.R."/>
            <person name="Wen J."/>
            <person name="Li J."/>
        </authorList>
    </citation>
    <scope>NUCLEOTIDE SEQUENCE</scope>
    <source>
        <strain evidence="3">Dzin_1.0</strain>
    </source>
</reference>
<proteinExistence type="predicted"/>
<dbReference type="InterPro" id="IPR006900">
    <property type="entry name" value="Sec23/24_helical_dom"/>
</dbReference>
<evidence type="ECO:0000313" key="3">
    <source>
        <dbReference type="EMBL" id="KAJ0972769.1"/>
    </source>
</evidence>
<name>A0A9D5HDQ1_9LILI</name>
<dbReference type="Pfam" id="PF04815">
    <property type="entry name" value="Sec23_helical"/>
    <property type="match status" value="1"/>
</dbReference>
<evidence type="ECO:0000313" key="4">
    <source>
        <dbReference type="Proteomes" id="UP001085076"/>
    </source>
</evidence>
<comment type="caution">
    <text evidence="3">The sequence shown here is derived from an EMBL/GenBank/DDBJ whole genome shotgun (WGS) entry which is preliminary data.</text>
</comment>
<dbReference type="GO" id="GO:0000149">
    <property type="term" value="F:SNARE binding"/>
    <property type="evidence" value="ECO:0007669"/>
    <property type="project" value="TreeGrafter"/>
</dbReference>
<dbReference type="GO" id="GO:0030127">
    <property type="term" value="C:COPII vesicle coat"/>
    <property type="evidence" value="ECO:0007669"/>
    <property type="project" value="InterPro"/>
</dbReference>
<dbReference type="Pfam" id="PF04811">
    <property type="entry name" value="Sec23_trunk"/>
    <property type="match status" value="1"/>
</dbReference>
<dbReference type="Gene3D" id="3.40.50.410">
    <property type="entry name" value="von Willebrand factor, type A domain"/>
    <property type="match status" value="1"/>
</dbReference>
<feature type="domain" description="Sec23/Sec24 trunk" evidence="1">
    <location>
        <begin position="90"/>
        <end position="143"/>
    </location>
</feature>
<protein>
    <submittedName>
        <fullName evidence="3">Uncharacterized protein</fullName>
    </submittedName>
</protein>
<dbReference type="PANTHER" id="PTHR13803">
    <property type="entry name" value="SEC24-RELATED PROTEIN"/>
    <property type="match status" value="1"/>
</dbReference>
<dbReference type="GO" id="GO:0008270">
    <property type="term" value="F:zinc ion binding"/>
    <property type="evidence" value="ECO:0007669"/>
    <property type="project" value="TreeGrafter"/>
</dbReference>
<dbReference type="InterPro" id="IPR006896">
    <property type="entry name" value="Sec23/24_trunk_dom"/>
</dbReference>
<accession>A0A9D5HDQ1</accession>
<dbReference type="Gene3D" id="1.20.120.730">
    <property type="entry name" value="Sec23/Sec24 helical domain"/>
    <property type="match status" value="1"/>
</dbReference>
<dbReference type="SUPFAM" id="SSF81811">
    <property type="entry name" value="Helical domain of Sec23/24"/>
    <property type="match status" value="1"/>
</dbReference>
<dbReference type="SUPFAM" id="SSF81995">
    <property type="entry name" value="beta-sandwich domain of Sec23/24"/>
    <property type="match status" value="1"/>
</dbReference>
<dbReference type="Proteomes" id="UP001085076">
    <property type="component" value="Miscellaneous, Linkage group lg05"/>
</dbReference>
<dbReference type="GO" id="GO:0006886">
    <property type="term" value="P:intracellular protein transport"/>
    <property type="evidence" value="ECO:0007669"/>
    <property type="project" value="InterPro"/>
</dbReference>
<dbReference type="GO" id="GO:0090110">
    <property type="term" value="P:COPII-coated vesicle cargo loading"/>
    <property type="evidence" value="ECO:0007669"/>
    <property type="project" value="TreeGrafter"/>
</dbReference>
<dbReference type="GO" id="GO:0070971">
    <property type="term" value="C:endoplasmic reticulum exit site"/>
    <property type="evidence" value="ECO:0007669"/>
    <property type="project" value="TreeGrafter"/>
</dbReference>
<dbReference type="InterPro" id="IPR036175">
    <property type="entry name" value="Sec23/24_helical_dom_sf"/>
</dbReference>
<evidence type="ECO:0000259" key="2">
    <source>
        <dbReference type="Pfam" id="PF04815"/>
    </source>
</evidence>
<dbReference type="InterPro" id="IPR036465">
    <property type="entry name" value="vWFA_dom_sf"/>
</dbReference>
<gene>
    <name evidence="3" type="ORF">J5N97_020728</name>
</gene>
<dbReference type="PANTHER" id="PTHR13803:SF4">
    <property type="entry name" value="SECRETORY 24CD, ISOFORM C"/>
    <property type="match status" value="1"/>
</dbReference>
<feature type="domain" description="Sec23/Sec24 helical" evidence="2">
    <location>
        <begin position="196"/>
        <end position="262"/>
    </location>
</feature>
<keyword evidence="4" id="KW-1185">Reference proteome</keyword>
<dbReference type="AlphaFoldDB" id="A0A9D5HDQ1"/>
<dbReference type="OrthoDB" id="49016at2759"/>
<evidence type="ECO:0000259" key="1">
    <source>
        <dbReference type="Pfam" id="PF04811"/>
    </source>
</evidence>
<organism evidence="3 4">
    <name type="scientific">Dioscorea zingiberensis</name>
    <dbReference type="NCBI Taxonomy" id="325984"/>
    <lineage>
        <taxon>Eukaryota</taxon>
        <taxon>Viridiplantae</taxon>
        <taxon>Streptophyta</taxon>
        <taxon>Embryophyta</taxon>
        <taxon>Tracheophyta</taxon>
        <taxon>Spermatophyta</taxon>
        <taxon>Magnoliopsida</taxon>
        <taxon>Liliopsida</taxon>
        <taxon>Dioscoreales</taxon>
        <taxon>Dioscoreaceae</taxon>
        <taxon>Dioscorea</taxon>
    </lineage>
</organism>
<sequence>MEVIKRLIGLSQLDAVVELLDRSLLKRDGTLLDEDDAQCLLQLMVGIDCFMSLKILLLLPYEVPRIQCLHLIEATLKDESISMVPTRDAEKVCVDKFLTTQSFVDIASISVVSGTTGGQVYHYYPFSALSGFAKLYNDLRWNICRPQRFEAVIRVRCSEIDCDKAIMVTFKHDNKFQEGSECAFQCALLYTTLYADLDTRFAYLLKQASSGIPTSPLSQVQEQITNLCISILHSFRKYWSTVSSSRQLILPETLKLLPLYTLVRAFIGLRNDGWLDDWPCWVCHAASRPISLVVPLVYPRMIAIHDLTSKDDDEDENKSFILSAIPLSFYGFAEKVIQQLILWFVKNCFPRRICSLVCGITLVHDSRSFAIPEKQCSAASMHTEKLFCAILATCPSHCASRLGQYVYKALICKPSLLVASSITMNSSKDAIVPIVCKLRRWILVRSSFYLERTTVVHVPKTPELKFQTIV</sequence>
<dbReference type="InterPro" id="IPR050550">
    <property type="entry name" value="SEC23_SEC24_subfamily"/>
</dbReference>
<dbReference type="SUPFAM" id="SSF53300">
    <property type="entry name" value="vWA-like"/>
    <property type="match status" value="1"/>
</dbReference>
<reference evidence="3" key="1">
    <citation type="submission" date="2021-03" db="EMBL/GenBank/DDBJ databases">
        <authorList>
            <person name="Li Z."/>
            <person name="Yang C."/>
        </authorList>
    </citation>
    <scope>NUCLEOTIDE SEQUENCE</scope>
    <source>
        <strain evidence="3">Dzin_1.0</strain>
        <tissue evidence="3">Leaf</tissue>
    </source>
</reference>